<proteinExistence type="predicted"/>
<dbReference type="RefSeq" id="WP_344326821.1">
    <property type="nucleotide sequence ID" value="NZ_BAAAPY010000004.1"/>
</dbReference>
<evidence type="ECO:0000313" key="1">
    <source>
        <dbReference type="EMBL" id="GAA2077453.1"/>
    </source>
</evidence>
<gene>
    <name evidence="1" type="ORF">GCM10009821_16360</name>
</gene>
<reference evidence="1 2" key="1">
    <citation type="journal article" date="2019" name="Int. J. Syst. Evol. Microbiol.">
        <title>The Global Catalogue of Microorganisms (GCM) 10K type strain sequencing project: providing services to taxonomists for standard genome sequencing and annotation.</title>
        <authorList>
            <consortium name="The Broad Institute Genomics Platform"/>
            <consortium name="The Broad Institute Genome Sequencing Center for Infectious Disease"/>
            <person name="Wu L."/>
            <person name="Ma J."/>
        </authorList>
    </citation>
    <scope>NUCLEOTIDE SEQUENCE [LARGE SCALE GENOMIC DNA]</scope>
    <source>
        <strain evidence="1 2">JCM 15749</strain>
    </source>
</reference>
<comment type="caution">
    <text evidence="1">The sequence shown here is derived from an EMBL/GenBank/DDBJ whole genome shotgun (WGS) entry which is preliminary data.</text>
</comment>
<dbReference type="EMBL" id="BAAAPY010000004">
    <property type="protein sequence ID" value="GAA2077453.1"/>
    <property type="molecule type" value="Genomic_DNA"/>
</dbReference>
<keyword evidence="2" id="KW-1185">Reference proteome</keyword>
<name>A0ABN2VYF4_9ACTN</name>
<dbReference type="Proteomes" id="UP001501480">
    <property type="component" value="Unassembled WGS sequence"/>
</dbReference>
<accession>A0ABN2VYF4</accession>
<protein>
    <recommendedName>
        <fullName evidence="3">DksA C4-type domain-containing protein</fullName>
    </recommendedName>
</protein>
<sequence length="125" mass="14251">MDDRNEESQEALDESSSWFECDDGWASLIAELEVKLKALSPDYKVSQVKEKFGGLRYYANPGEVDPETSERFYDLIREAEAQSYKTCECCGHPGRLARRGGRGWYKTLCPTCAVKMNFEFVGNDE</sequence>
<organism evidence="1 2">
    <name type="scientific">Aeromicrobium halocynthiae</name>
    <dbReference type="NCBI Taxonomy" id="560557"/>
    <lineage>
        <taxon>Bacteria</taxon>
        <taxon>Bacillati</taxon>
        <taxon>Actinomycetota</taxon>
        <taxon>Actinomycetes</taxon>
        <taxon>Propionibacteriales</taxon>
        <taxon>Nocardioidaceae</taxon>
        <taxon>Aeromicrobium</taxon>
    </lineage>
</organism>
<evidence type="ECO:0000313" key="2">
    <source>
        <dbReference type="Proteomes" id="UP001501480"/>
    </source>
</evidence>
<evidence type="ECO:0008006" key="3">
    <source>
        <dbReference type="Google" id="ProtNLM"/>
    </source>
</evidence>